<dbReference type="OrthoDB" id="10043504at2759"/>
<dbReference type="SMART" id="SM00028">
    <property type="entry name" value="TPR"/>
    <property type="match status" value="6"/>
</dbReference>
<feature type="domain" description="ADP ribosyltransferase" evidence="4">
    <location>
        <begin position="241"/>
        <end position="384"/>
    </location>
</feature>
<keyword evidence="1" id="KW-0677">Repeat</keyword>
<dbReference type="PROSITE" id="PS51996">
    <property type="entry name" value="TR_MART"/>
    <property type="match status" value="1"/>
</dbReference>
<evidence type="ECO:0000313" key="7">
    <source>
        <dbReference type="Proteomes" id="UP000663829"/>
    </source>
</evidence>
<feature type="repeat" description="TPR" evidence="3">
    <location>
        <begin position="539"/>
        <end position="572"/>
    </location>
</feature>
<dbReference type="GO" id="GO:0005576">
    <property type="term" value="C:extracellular region"/>
    <property type="evidence" value="ECO:0007669"/>
    <property type="project" value="InterPro"/>
</dbReference>
<protein>
    <recommendedName>
        <fullName evidence="4">ADP ribosyltransferase domain-containing protein</fullName>
    </recommendedName>
</protein>
<evidence type="ECO:0000259" key="4">
    <source>
        <dbReference type="Pfam" id="PF03496"/>
    </source>
</evidence>
<dbReference type="EMBL" id="CAJOBC010004161">
    <property type="protein sequence ID" value="CAF3817137.1"/>
    <property type="molecule type" value="Genomic_DNA"/>
</dbReference>
<dbReference type="PANTHER" id="PTHR45641:SF19">
    <property type="entry name" value="NEPHROCYSTIN-3"/>
    <property type="match status" value="1"/>
</dbReference>
<feature type="repeat" description="TPR" evidence="3">
    <location>
        <begin position="456"/>
        <end position="489"/>
    </location>
</feature>
<dbReference type="Gene3D" id="1.25.40.10">
    <property type="entry name" value="Tetratricopeptide repeat domain"/>
    <property type="match status" value="2"/>
</dbReference>
<keyword evidence="2 3" id="KW-0802">TPR repeat</keyword>
<evidence type="ECO:0000256" key="2">
    <source>
        <dbReference type="ARBA" id="ARBA00022803"/>
    </source>
</evidence>
<accession>A0A814K7P4</accession>
<feature type="repeat" description="TPR" evidence="3">
    <location>
        <begin position="497"/>
        <end position="530"/>
    </location>
</feature>
<feature type="repeat" description="TPR" evidence="3">
    <location>
        <begin position="417"/>
        <end position="450"/>
    </location>
</feature>
<dbReference type="Gene3D" id="3.90.176.10">
    <property type="entry name" value="Toxin ADP-ribosyltransferase, Chain A, domain 1"/>
    <property type="match status" value="1"/>
</dbReference>
<dbReference type="AlphaFoldDB" id="A0A814K7P4"/>
<dbReference type="PROSITE" id="PS50005">
    <property type="entry name" value="TPR"/>
    <property type="match status" value="4"/>
</dbReference>
<reference evidence="5" key="1">
    <citation type="submission" date="2021-02" db="EMBL/GenBank/DDBJ databases">
        <authorList>
            <person name="Nowell W R."/>
        </authorList>
    </citation>
    <scope>NUCLEOTIDE SEQUENCE</scope>
</reference>
<evidence type="ECO:0000256" key="1">
    <source>
        <dbReference type="ARBA" id="ARBA00022737"/>
    </source>
</evidence>
<dbReference type="SUPFAM" id="SSF56399">
    <property type="entry name" value="ADP-ribosylation"/>
    <property type="match status" value="1"/>
</dbReference>
<gene>
    <name evidence="5" type="ORF">GPM918_LOCUS16101</name>
    <name evidence="6" type="ORF">SRO942_LOCUS16101</name>
</gene>
<evidence type="ECO:0000256" key="3">
    <source>
        <dbReference type="PROSITE-ProRule" id="PRU00339"/>
    </source>
</evidence>
<dbReference type="InterPro" id="IPR019734">
    <property type="entry name" value="TPR_rpt"/>
</dbReference>
<dbReference type="Pfam" id="PF03496">
    <property type="entry name" value="ADPrib_exo_Tox"/>
    <property type="match status" value="1"/>
</dbReference>
<sequence length="680" mass="77883">MPGTIAVIQDVDEDKNYESISLLWLDANVNTSNNNLITQKKLRAAVNFLRTFNNPNDCAEWMQRRQVTAADDKIILIVSGELGRDFVPEIHELPQLIAVFVYCMDKVVNEQWAKNHSKVLAVLTDSNELVSVVKSNQEKFQKLEELSSLPLSVYDSSAASSSKTENSSSGLNGDFLWFQFFIEVLLRMDKMEEDRQELVQLCQKTQAGNATQLQIVKEFEEMYHPGNAAWWYTRQSCIYRMLNKALRCQDLDTLLAFRSFITDLFRQLNDLQNNADLSSLQQLYRGQLMSKQELDRMKSSVGKYISMNSFLSTTLDRQVAVRFLRQPKDGLGPVLFEIEIDPLLQDAKPFADIAPVSYFKNEKEILFMLGSIFKILSITESDGISIIKLSLCGQNEHELKELWARFTQEINLPALPSITLMHVGNVLREMGEYDKAAKCYKRQLDRLADKNTPEAAECYRGLGRGAQHRGDYDLAISYHEKALEINSNMSSNDDRVATAYGNLALAYGEKKDYKKALEYHQKCLEIEEKVYGAQSEEIALTYNNMGADYQDQGEYDNALVSYKHALEIYIKCLPADHYSIGLACMNIGDTYYGIKQYSTALEYLERGLQIFNKSLPEVHEWKASIYNYFGRVYEDTSKLDLALEYYIKAEGIYTHLKMTDAHQTCFENRQHLADVKAKLE</sequence>
<comment type="caution">
    <text evidence="5">The sequence shown here is derived from an EMBL/GenBank/DDBJ whole genome shotgun (WGS) entry which is preliminary data.</text>
</comment>
<evidence type="ECO:0000313" key="6">
    <source>
        <dbReference type="EMBL" id="CAF3817137.1"/>
    </source>
</evidence>
<dbReference type="SUPFAM" id="SSF81901">
    <property type="entry name" value="HCP-like"/>
    <property type="match status" value="1"/>
</dbReference>
<proteinExistence type="predicted"/>
<dbReference type="Proteomes" id="UP000663829">
    <property type="component" value="Unassembled WGS sequence"/>
</dbReference>
<organism evidence="5 7">
    <name type="scientific">Didymodactylos carnosus</name>
    <dbReference type="NCBI Taxonomy" id="1234261"/>
    <lineage>
        <taxon>Eukaryota</taxon>
        <taxon>Metazoa</taxon>
        <taxon>Spiralia</taxon>
        <taxon>Gnathifera</taxon>
        <taxon>Rotifera</taxon>
        <taxon>Eurotatoria</taxon>
        <taxon>Bdelloidea</taxon>
        <taxon>Philodinida</taxon>
        <taxon>Philodinidae</taxon>
        <taxon>Didymodactylos</taxon>
    </lineage>
</organism>
<keyword evidence="7" id="KW-1185">Reference proteome</keyword>
<evidence type="ECO:0000313" key="5">
    <source>
        <dbReference type="EMBL" id="CAF1047383.1"/>
    </source>
</evidence>
<dbReference type="Pfam" id="PF13424">
    <property type="entry name" value="TPR_12"/>
    <property type="match status" value="3"/>
</dbReference>
<dbReference type="InterPro" id="IPR003540">
    <property type="entry name" value="ADP-ribosyltransferase"/>
</dbReference>
<dbReference type="Proteomes" id="UP000681722">
    <property type="component" value="Unassembled WGS sequence"/>
</dbReference>
<dbReference type="PANTHER" id="PTHR45641">
    <property type="entry name" value="TETRATRICOPEPTIDE REPEAT PROTEIN (AFU_ORTHOLOGUE AFUA_6G03870)"/>
    <property type="match status" value="1"/>
</dbReference>
<name>A0A814K7P4_9BILA</name>
<dbReference type="EMBL" id="CAJNOQ010004161">
    <property type="protein sequence ID" value="CAF1047383.1"/>
    <property type="molecule type" value="Genomic_DNA"/>
</dbReference>
<dbReference type="InterPro" id="IPR011990">
    <property type="entry name" value="TPR-like_helical_dom_sf"/>
</dbReference>